<dbReference type="Proteomes" id="UP000321183">
    <property type="component" value="Chromosome"/>
</dbReference>
<proteinExistence type="predicted"/>
<evidence type="ECO:0000313" key="2">
    <source>
        <dbReference type="Proteomes" id="UP000321183"/>
    </source>
</evidence>
<dbReference type="EMBL" id="AP019563">
    <property type="protein sequence ID" value="BBJ31844.1"/>
    <property type="molecule type" value="Genomic_DNA"/>
</dbReference>
<gene>
    <name evidence="1" type="ORF">RAS_09530</name>
</gene>
<accession>A0A510GAL6</accession>
<keyword evidence="2" id="KW-1185">Reference proteome</keyword>
<name>A0A510GAL6_9RICK</name>
<protein>
    <submittedName>
        <fullName evidence="1">Uncharacterized protein</fullName>
    </submittedName>
</protein>
<evidence type="ECO:0000313" key="1">
    <source>
        <dbReference type="EMBL" id="BBJ31844.1"/>
    </source>
</evidence>
<dbReference type="AlphaFoldDB" id="A0A510GAL6"/>
<dbReference type="KEGG" id="ras:RAS_09530"/>
<dbReference type="RefSeq" id="WP_197734668.1">
    <property type="nucleotide sequence ID" value="NZ_AP019563.1"/>
</dbReference>
<reference evidence="1 2" key="1">
    <citation type="submission" date="2019-04" db="EMBL/GenBank/DDBJ databases">
        <title>Draft genome sequence of Rickettsia asiatica Maytaro1284.</title>
        <authorList>
            <person name="Thu M."/>
            <person name="Qiu Y."/>
            <person name="Nakao R."/>
        </authorList>
    </citation>
    <scope>NUCLEOTIDE SEQUENCE [LARGE SCALE GENOMIC DNA]</scope>
    <source>
        <strain evidence="1 2">Maytaro1284</strain>
    </source>
</reference>
<sequence length="131" mass="15181">MVNNIIYISDKLYEDIVINGNNGLKDQLVVNIIRPEIAKAFGNLKFNFKAEDGYNYEITTLDKNKLTPENIENFTKAVDNKLKEVNDRLILNEKIFKGLKQTNPSITDTQTKQYQNALSKLDIKYLEEHKE</sequence>
<organism evidence="1 2">
    <name type="scientific">Rickettsia asiatica</name>
    <dbReference type="NCBI Taxonomy" id="238800"/>
    <lineage>
        <taxon>Bacteria</taxon>
        <taxon>Pseudomonadati</taxon>
        <taxon>Pseudomonadota</taxon>
        <taxon>Alphaproteobacteria</taxon>
        <taxon>Rickettsiales</taxon>
        <taxon>Rickettsiaceae</taxon>
        <taxon>Rickettsieae</taxon>
        <taxon>Rickettsia</taxon>
        <taxon>spotted fever group</taxon>
    </lineage>
</organism>